<evidence type="ECO:0008006" key="5">
    <source>
        <dbReference type="Google" id="ProtNLM"/>
    </source>
</evidence>
<keyword evidence="4" id="KW-1185">Reference proteome</keyword>
<evidence type="ECO:0000313" key="4">
    <source>
        <dbReference type="Proteomes" id="UP000075883"/>
    </source>
</evidence>
<dbReference type="VEuPathDB" id="VectorBase:ACUA022404"/>
<keyword evidence="2" id="KW-0472">Membrane</keyword>
<keyword evidence="2" id="KW-0812">Transmembrane</keyword>
<organism evidence="3 4">
    <name type="scientific">Anopheles culicifacies</name>
    <dbReference type="NCBI Taxonomy" id="139723"/>
    <lineage>
        <taxon>Eukaryota</taxon>
        <taxon>Metazoa</taxon>
        <taxon>Ecdysozoa</taxon>
        <taxon>Arthropoda</taxon>
        <taxon>Hexapoda</taxon>
        <taxon>Insecta</taxon>
        <taxon>Pterygota</taxon>
        <taxon>Neoptera</taxon>
        <taxon>Endopterygota</taxon>
        <taxon>Diptera</taxon>
        <taxon>Nematocera</taxon>
        <taxon>Culicoidea</taxon>
        <taxon>Culicidae</taxon>
        <taxon>Anophelinae</taxon>
        <taxon>Anopheles</taxon>
        <taxon>culicifacies species complex</taxon>
    </lineage>
</organism>
<feature type="transmembrane region" description="Helical" evidence="2">
    <location>
        <begin position="152"/>
        <end position="173"/>
    </location>
</feature>
<sequence length="199" mass="21628">MVWGNERVLERNESEIGSAEQLTLLDDVLIALLQPHAADDADEALQMEHIIQGAHYQLVGTNLLTTSEASVPAVQSGTGRCWLRMEGSHLSSQDACHAAIPVRCRLVPAGRLPYSPSKRQYSFPSRIKQECMSRIEQELLLLPFIPGPGTTVLLSPVTLAVMFALFALLAFSFVSEPPGSGSGCPTLHLDSMGTETDER</sequence>
<proteinExistence type="predicted"/>
<feature type="region of interest" description="Disordered" evidence="1">
    <location>
        <begin position="177"/>
        <end position="199"/>
    </location>
</feature>
<dbReference type="EMBL" id="AXCM01000426">
    <property type="status" value="NOT_ANNOTATED_CDS"/>
    <property type="molecule type" value="Genomic_DNA"/>
</dbReference>
<keyword evidence="2" id="KW-1133">Transmembrane helix</keyword>
<dbReference type="Proteomes" id="UP000075883">
    <property type="component" value="Unassembled WGS sequence"/>
</dbReference>
<reference evidence="3" key="2">
    <citation type="submission" date="2020-05" db="UniProtKB">
        <authorList>
            <consortium name="EnsemblMetazoa"/>
        </authorList>
    </citation>
    <scope>IDENTIFICATION</scope>
    <source>
        <strain evidence="3">A-37</strain>
    </source>
</reference>
<protein>
    <recommendedName>
        <fullName evidence="5">KASH domain-containing protein</fullName>
    </recommendedName>
</protein>
<evidence type="ECO:0000256" key="2">
    <source>
        <dbReference type="SAM" id="Phobius"/>
    </source>
</evidence>
<name>A0A182MNB8_9DIPT</name>
<evidence type="ECO:0000256" key="1">
    <source>
        <dbReference type="SAM" id="MobiDB-lite"/>
    </source>
</evidence>
<reference evidence="4" key="1">
    <citation type="submission" date="2013-09" db="EMBL/GenBank/DDBJ databases">
        <title>The Genome Sequence of Anopheles culicifacies species A.</title>
        <authorList>
            <consortium name="The Broad Institute Genomics Platform"/>
            <person name="Neafsey D.E."/>
            <person name="Besansky N."/>
            <person name="Howell P."/>
            <person name="Walton C."/>
            <person name="Young S.K."/>
            <person name="Zeng Q."/>
            <person name="Gargeya S."/>
            <person name="Fitzgerald M."/>
            <person name="Haas B."/>
            <person name="Abouelleil A."/>
            <person name="Allen A.W."/>
            <person name="Alvarado L."/>
            <person name="Arachchi H.M."/>
            <person name="Berlin A.M."/>
            <person name="Chapman S.B."/>
            <person name="Gainer-Dewar J."/>
            <person name="Goldberg J."/>
            <person name="Griggs A."/>
            <person name="Gujja S."/>
            <person name="Hansen M."/>
            <person name="Howarth C."/>
            <person name="Imamovic A."/>
            <person name="Ireland A."/>
            <person name="Larimer J."/>
            <person name="McCowan C."/>
            <person name="Murphy C."/>
            <person name="Pearson M."/>
            <person name="Poon T.W."/>
            <person name="Priest M."/>
            <person name="Roberts A."/>
            <person name="Saif S."/>
            <person name="Shea T."/>
            <person name="Sisk P."/>
            <person name="Sykes S."/>
            <person name="Wortman J."/>
            <person name="Nusbaum C."/>
            <person name="Birren B."/>
        </authorList>
    </citation>
    <scope>NUCLEOTIDE SEQUENCE [LARGE SCALE GENOMIC DNA]</scope>
    <source>
        <strain evidence="4">A-37</strain>
    </source>
</reference>
<dbReference type="AlphaFoldDB" id="A0A182MNB8"/>
<accession>A0A182MNB8</accession>
<evidence type="ECO:0000313" key="3">
    <source>
        <dbReference type="EnsemblMetazoa" id="ACUA022404-PA"/>
    </source>
</evidence>
<dbReference type="EnsemblMetazoa" id="ACUA022404-RA">
    <property type="protein sequence ID" value="ACUA022404-PA"/>
    <property type="gene ID" value="ACUA022404"/>
</dbReference>